<evidence type="ECO:0000256" key="4">
    <source>
        <dbReference type="ARBA" id="ARBA00023082"/>
    </source>
</evidence>
<dbReference type="InterPro" id="IPR052704">
    <property type="entry name" value="ECF_Sigma-70_Domain"/>
</dbReference>
<gene>
    <name evidence="8" type="ORF">HNR23_003339</name>
</gene>
<dbReference type="InterPro" id="IPR013249">
    <property type="entry name" value="RNA_pol_sigma70_r4_t2"/>
</dbReference>
<dbReference type="GO" id="GO:0003677">
    <property type="term" value="F:DNA binding"/>
    <property type="evidence" value="ECO:0007669"/>
    <property type="project" value="InterPro"/>
</dbReference>
<dbReference type="AlphaFoldDB" id="A0A7W9YJN0"/>
<evidence type="ECO:0000256" key="1">
    <source>
        <dbReference type="ARBA" id="ARBA00010641"/>
    </source>
</evidence>
<keyword evidence="3" id="KW-0805">Transcription regulation</keyword>
<dbReference type="Pfam" id="PF04542">
    <property type="entry name" value="Sigma70_r2"/>
    <property type="match status" value="1"/>
</dbReference>
<proteinExistence type="inferred from homology"/>
<reference evidence="8 9" key="1">
    <citation type="submission" date="2020-08" db="EMBL/GenBank/DDBJ databases">
        <title>Sequencing the genomes of 1000 actinobacteria strains.</title>
        <authorList>
            <person name="Klenk H.-P."/>
        </authorList>
    </citation>
    <scope>NUCLEOTIDE SEQUENCE [LARGE SCALE GENOMIC DNA]</scope>
    <source>
        <strain evidence="8 9">DSM 46659</strain>
    </source>
</reference>
<dbReference type="InterPro" id="IPR007627">
    <property type="entry name" value="RNA_pol_sigma70_r2"/>
</dbReference>
<dbReference type="InterPro" id="IPR036388">
    <property type="entry name" value="WH-like_DNA-bd_sf"/>
</dbReference>
<sequence length="323" mass="35133">MNTVDSAERRADGTDGTDGTAVFERYRRLLFTVAYDMLGSVADAEDCVQEAWIRWTGGDRSDVADPKGYLVRITANLSLNRLRAARSRRESYVGPWLPEPLVTAPDVADEVERADEVSYAMLVVLETLNPVERAVFVLREVFGVPHAEIAEAVGKSEAAVRQLAHRAREHVHARRPRHTAGPDERRRLTERFLAACSEGDVAGLKELLAADAIVLTDGGGKAAAAVRPLFGADRCARFMAGIGPRFQEQRWLVAWAEVNGAPGIVFRDAEGHVEAVALVEVTDGAITEVLMVRNPDKLTHLRRLMADTAGRGAGHGHDGGIGE</sequence>
<comment type="caution">
    <text evidence="8">The sequence shown here is derived from an EMBL/GenBank/DDBJ whole genome shotgun (WGS) entry which is preliminary data.</text>
</comment>
<keyword evidence="9" id="KW-1185">Reference proteome</keyword>
<dbReference type="SUPFAM" id="SSF88659">
    <property type="entry name" value="Sigma3 and sigma4 domains of RNA polymerase sigma factors"/>
    <property type="match status" value="1"/>
</dbReference>
<dbReference type="SUPFAM" id="SSF54427">
    <property type="entry name" value="NTF2-like"/>
    <property type="match status" value="1"/>
</dbReference>
<comment type="similarity">
    <text evidence="1">Belongs to the sigma-70 factor family. ECF subfamily.</text>
</comment>
<dbReference type="Proteomes" id="UP000546642">
    <property type="component" value="Unassembled WGS sequence"/>
</dbReference>
<dbReference type="Pfam" id="PF08281">
    <property type="entry name" value="Sigma70_r4_2"/>
    <property type="match status" value="1"/>
</dbReference>
<dbReference type="InterPro" id="IPR014303">
    <property type="entry name" value="RNA_pol_sigma-70_ECF"/>
</dbReference>
<dbReference type="NCBIfam" id="TIGR02937">
    <property type="entry name" value="sigma70-ECF"/>
    <property type="match status" value="1"/>
</dbReference>
<evidence type="ECO:0000256" key="2">
    <source>
        <dbReference type="ARBA" id="ARBA00011344"/>
    </source>
</evidence>
<accession>A0A7W9YJN0</accession>
<name>A0A7W9YJN0_9ACTN</name>
<dbReference type="CDD" id="cd06171">
    <property type="entry name" value="Sigma70_r4"/>
    <property type="match status" value="1"/>
</dbReference>
<evidence type="ECO:0000256" key="5">
    <source>
        <dbReference type="ARBA" id="ARBA00023163"/>
    </source>
</evidence>
<dbReference type="Gene3D" id="1.10.10.10">
    <property type="entry name" value="Winged helix-like DNA-binding domain superfamily/Winged helix DNA-binding domain"/>
    <property type="match status" value="1"/>
</dbReference>
<dbReference type="Gene3D" id="1.10.1740.10">
    <property type="match status" value="1"/>
</dbReference>
<dbReference type="NCBIfam" id="NF007214">
    <property type="entry name" value="PRK09636.1"/>
    <property type="match status" value="1"/>
</dbReference>
<keyword evidence="4" id="KW-0731">Sigma factor</keyword>
<dbReference type="NCBIfam" id="TIGR02957">
    <property type="entry name" value="SigX4"/>
    <property type="match status" value="1"/>
</dbReference>
<dbReference type="InterPro" id="IPR013324">
    <property type="entry name" value="RNA_pol_sigma_r3/r4-like"/>
</dbReference>
<dbReference type="InterPro" id="IPR014284">
    <property type="entry name" value="RNA_pol_sigma-70_dom"/>
</dbReference>
<dbReference type="InterPro" id="IPR013325">
    <property type="entry name" value="RNA_pol_sigma_r2"/>
</dbReference>
<organism evidence="8 9">
    <name type="scientific">Nocardiopsis mwathae</name>
    <dbReference type="NCBI Taxonomy" id="1472723"/>
    <lineage>
        <taxon>Bacteria</taxon>
        <taxon>Bacillati</taxon>
        <taxon>Actinomycetota</taxon>
        <taxon>Actinomycetes</taxon>
        <taxon>Streptosporangiales</taxon>
        <taxon>Nocardiopsidaceae</taxon>
        <taxon>Nocardiopsis</taxon>
    </lineage>
</organism>
<feature type="domain" description="RNA polymerase sigma-70 region 2" evidence="6">
    <location>
        <begin position="23"/>
        <end position="86"/>
    </location>
</feature>
<dbReference type="InterPro" id="IPR032710">
    <property type="entry name" value="NTF2-like_dom_sf"/>
</dbReference>
<evidence type="ECO:0000259" key="7">
    <source>
        <dbReference type="Pfam" id="PF08281"/>
    </source>
</evidence>
<dbReference type="RefSeq" id="WP_184076578.1">
    <property type="nucleotide sequence ID" value="NZ_JACHDS010000001.1"/>
</dbReference>
<dbReference type="SUPFAM" id="SSF88946">
    <property type="entry name" value="Sigma2 domain of RNA polymerase sigma factors"/>
    <property type="match status" value="1"/>
</dbReference>
<dbReference type="Gene3D" id="3.10.450.50">
    <property type="match status" value="1"/>
</dbReference>
<evidence type="ECO:0000256" key="3">
    <source>
        <dbReference type="ARBA" id="ARBA00023015"/>
    </source>
</evidence>
<evidence type="ECO:0000259" key="6">
    <source>
        <dbReference type="Pfam" id="PF04542"/>
    </source>
</evidence>
<evidence type="ECO:0000313" key="9">
    <source>
        <dbReference type="Proteomes" id="UP000546642"/>
    </source>
</evidence>
<keyword evidence="5" id="KW-0804">Transcription</keyword>
<dbReference type="PANTHER" id="PTHR30173">
    <property type="entry name" value="SIGMA 19 FACTOR"/>
    <property type="match status" value="1"/>
</dbReference>
<dbReference type="PANTHER" id="PTHR30173:SF36">
    <property type="entry name" value="ECF RNA POLYMERASE SIGMA FACTOR SIGJ"/>
    <property type="match status" value="1"/>
</dbReference>
<dbReference type="GO" id="GO:0006352">
    <property type="term" value="P:DNA-templated transcription initiation"/>
    <property type="evidence" value="ECO:0007669"/>
    <property type="project" value="InterPro"/>
</dbReference>
<comment type="subunit">
    <text evidence="2">Interacts transiently with the RNA polymerase catalytic core formed by RpoA, RpoB, RpoC and RpoZ (2 alpha, 1 beta, 1 beta' and 1 omega subunit) to form the RNA polymerase holoenzyme that can initiate transcription.</text>
</comment>
<dbReference type="GO" id="GO:0016987">
    <property type="term" value="F:sigma factor activity"/>
    <property type="evidence" value="ECO:0007669"/>
    <property type="project" value="UniProtKB-KW"/>
</dbReference>
<feature type="domain" description="RNA polymerase sigma factor 70 region 4 type 2" evidence="7">
    <location>
        <begin position="122"/>
        <end position="170"/>
    </location>
</feature>
<evidence type="ECO:0000313" key="8">
    <source>
        <dbReference type="EMBL" id="MBB6173279.1"/>
    </source>
</evidence>
<protein>
    <submittedName>
        <fullName evidence="8">RNA polymerase sigma-70 factor (ECF subfamily)</fullName>
    </submittedName>
</protein>
<dbReference type="EMBL" id="JACHDS010000001">
    <property type="protein sequence ID" value="MBB6173279.1"/>
    <property type="molecule type" value="Genomic_DNA"/>
</dbReference>